<dbReference type="Pfam" id="PF13443">
    <property type="entry name" value="HTH_26"/>
    <property type="match status" value="1"/>
</dbReference>
<dbReference type="GO" id="GO:0003677">
    <property type="term" value="F:DNA binding"/>
    <property type="evidence" value="ECO:0007669"/>
    <property type="project" value="InterPro"/>
</dbReference>
<name>A0A844BFI2_9LACT</name>
<organism evidence="2 3">
    <name type="scientific">Fundicoccus ignavus</name>
    <dbReference type="NCBI Taxonomy" id="2664442"/>
    <lineage>
        <taxon>Bacteria</taxon>
        <taxon>Bacillati</taxon>
        <taxon>Bacillota</taxon>
        <taxon>Bacilli</taxon>
        <taxon>Lactobacillales</taxon>
        <taxon>Aerococcaceae</taxon>
        <taxon>Fundicoccus</taxon>
    </lineage>
</organism>
<dbReference type="Gene3D" id="1.10.260.40">
    <property type="entry name" value="lambda repressor-like DNA-binding domains"/>
    <property type="match status" value="1"/>
</dbReference>
<protein>
    <submittedName>
        <fullName evidence="2">Helix-turn-helix domain-containing protein</fullName>
    </submittedName>
</protein>
<evidence type="ECO:0000313" key="2">
    <source>
        <dbReference type="EMBL" id="MRI80720.1"/>
    </source>
</evidence>
<dbReference type="PROSITE" id="PS50943">
    <property type="entry name" value="HTH_CROC1"/>
    <property type="match status" value="1"/>
</dbReference>
<accession>A0A844BFI2</accession>
<feature type="domain" description="HTH cro/C1-type" evidence="1">
    <location>
        <begin position="7"/>
        <end position="62"/>
    </location>
</feature>
<dbReference type="Proteomes" id="UP000469870">
    <property type="component" value="Unassembled WGS sequence"/>
</dbReference>
<gene>
    <name evidence="2" type="ORF">GIY11_01560</name>
</gene>
<evidence type="ECO:0000259" key="1">
    <source>
        <dbReference type="PROSITE" id="PS50943"/>
    </source>
</evidence>
<comment type="caution">
    <text evidence="2">The sequence shown here is derived from an EMBL/GenBank/DDBJ whole genome shotgun (WGS) entry which is preliminary data.</text>
</comment>
<dbReference type="AlphaFoldDB" id="A0A844BFI2"/>
<sequence length="211" mass="24255">MLIRNRLAELLSERSLKITRVAKDTGISRNTITSTAQNDSKMIQLETINTLCKYLAVTPNEFFQFIPIDLEFHVITNPIQKLRIITDEFPLTISDVDISLDLYIDCFSERNKQTFELEGVLSDVSEVDGMLIATISIKFRSEDEKIEFKKIEKMIPVGFHTSLFRTITGKIEESITNGIYDLNIESLNDSISGMMIEYESELDFVYYPLPF</sequence>
<evidence type="ECO:0000313" key="3">
    <source>
        <dbReference type="Proteomes" id="UP000469870"/>
    </source>
</evidence>
<dbReference type="SMART" id="SM00530">
    <property type="entry name" value="HTH_XRE"/>
    <property type="match status" value="1"/>
</dbReference>
<reference evidence="2 3" key="1">
    <citation type="submission" date="2019-11" db="EMBL/GenBank/DDBJ databases">
        <title>Characterisation of Fundicoccus ignavus gen. nov. sp. nov., a novel genus of the family Aerococcaceae isolated from bulk tank milk.</title>
        <authorList>
            <person name="Siebert A."/>
            <person name="Huptas C."/>
            <person name="Wenning M."/>
            <person name="Scherer S."/>
            <person name="Doll E.V."/>
        </authorList>
    </citation>
    <scope>NUCLEOTIDE SEQUENCE [LARGE SCALE GENOMIC DNA]</scope>
    <source>
        <strain evidence="2 3">DSM 109653</strain>
    </source>
</reference>
<dbReference type="InterPro" id="IPR010982">
    <property type="entry name" value="Lambda_DNA-bd_dom_sf"/>
</dbReference>
<proteinExistence type="predicted"/>
<dbReference type="SUPFAM" id="SSF47413">
    <property type="entry name" value="lambda repressor-like DNA-binding domains"/>
    <property type="match status" value="1"/>
</dbReference>
<dbReference type="InterPro" id="IPR001387">
    <property type="entry name" value="Cro/C1-type_HTH"/>
</dbReference>
<dbReference type="EMBL" id="WJQR01000001">
    <property type="protein sequence ID" value="MRI80720.1"/>
    <property type="molecule type" value="Genomic_DNA"/>
</dbReference>